<dbReference type="Pfam" id="PF00856">
    <property type="entry name" value="SET"/>
    <property type="match status" value="1"/>
</dbReference>
<dbReference type="InterPro" id="IPR044429">
    <property type="entry name" value="SETD4_SET"/>
</dbReference>
<dbReference type="PROSITE" id="PS50280">
    <property type="entry name" value="SET"/>
    <property type="match status" value="1"/>
</dbReference>
<proteinExistence type="predicted"/>
<evidence type="ECO:0000259" key="1">
    <source>
        <dbReference type="PROSITE" id="PS50280"/>
    </source>
</evidence>
<evidence type="ECO:0000313" key="2">
    <source>
        <dbReference type="EMBL" id="RKU45502.1"/>
    </source>
</evidence>
<dbReference type="Gene3D" id="3.90.1410.10">
    <property type="entry name" value="set domain protein methyltransferase, domain 1"/>
    <property type="match status" value="1"/>
</dbReference>
<feature type="domain" description="SET" evidence="1">
    <location>
        <begin position="22"/>
        <end position="228"/>
    </location>
</feature>
<dbReference type="InterPro" id="IPR046341">
    <property type="entry name" value="SET_dom_sf"/>
</dbReference>
<dbReference type="Proteomes" id="UP000275385">
    <property type="component" value="Unassembled WGS sequence"/>
</dbReference>
<accession>A0A420YC95</accession>
<evidence type="ECO:0000313" key="3">
    <source>
        <dbReference type="Proteomes" id="UP000275385"/>
    </source>
</evidence>
<reference evidence="2 3" key="1">
    <citation type="submission" date="2018-08" db="EMBL/GenBank/DDBJ databases">
        <title>Draft genome of the lignicolous fungus Coniochaeta pulveracea.</title>
        <authorList>
            <person name="Borstlap C.J."/>
            <person name="De Witt R.N."/>
            <person name="Botha A."/>
            <person name="Volschenk H."/>
        </authorList>
    </citation>
    <scope>NUCLEOTIDE SEQUENCE [LARGE SCALE GENOMIC DNA]</scope>
    <source>
        <strain evidence="2 3">CAB683</strain>
    </source>
</reference>
<dbReference type="InterPro" id="IPR050600">
    <property type="entry name" value="SETD3_SETD6_MTase"/>
</dbReference>
<dbReference type="PANTHER" id="PTHR13271:SF137">
    <property type="entry name" value="SET DOMAIN-CONTAINING PROTEIN"/>
    <property type="match status" value="1"/>
</dbReference>
<name>A0A420YC95_9PEZI</name>
<dbReference type="GO" id="GO:0016279">
    <property type="term" value="F:protein-lysine N-methyltransferase activity"/>
    <property type="evidence" value="ECO:0007669"/>
    <property type="project" value="InterPro"/>
</dbReference>
<dbReference type="STRING" id="177199.A0A420YC95"/>
<protein>
    <recommendedName>
        <fullName evidence="1">SET domain-containing protein</fullName>
    </recommendedName>
</protein>
<comment type="caution">
    <text evidence="2">The sequence shown here is derived from an EMBL/GenBank/DDBJ whole genome shotgun (WGS) entry which is preliminary data.</text>
</comment>
<dbReference type="InterPro" id="IPR001214">
    <property type="entry name" value="SET_dom"/>
</dbReference>
<dbReference type="SUPFAM" id="SSF82199">
    <property type="entry name" value="SET domain"/>
    <property type="match status" value="1"/>
</dbReference>
<dbReference type="CDD" id="cd19177">
    <property type="entry name" value="SET_SETD4"/>
    <property type="match status" value="1"/>
</dbReference>
<sequence>MHNMETHNDFLAWAFERGVELYGVEPREIPGSGIGMLATEKLEEDVLILQVPTTLLRTFNTVPKQAIRQNLPTDISVHGLLAADLALDTSDLYTEWNAVCPSKSDMKASVPLAWPPALQSYLPSPAADILSKQQVKFARDWDMVRGVFPDLEEEQYRYSWLLVNTRTFYHSTPETEKMARDDRMALQPVADLFNHADQGCVVNFDPDTFTIRTDRVYEEGEEVFISYGHHSNDFLLAEYGFVLDKNKWDEVALDDMILPELSEGQKEELDGYGFLGNYRLDDEQVCYRSQTALRLLCMDVEAWRRVVEGLDDEDDTKAVVDRVLLRLLKKHDREVVNKITEVEGLPSNNEFSPAQKQMLAKRWRQIRSLVGKTIERLEGGLIPI</sequence>
<dbReference type="AlphaFoldDB" id="A0A420YC95"/>
<dbReference type="OrthoDB" id="441812at2759"/>
<keyword evidence="3" id="KW-1185">Reference proteome</keyword>
<gene>
    <name evidence="2" type="ORF">DL546_000895</name>
</gene>
<dbReference type="PANTHER" id="PTHR13271">
    <property type="entry name" value="UNCHARACTERIZED PUTATIVE METHYLTRANSFERASE"/>
    <property type="match status" value="1"/>
</dbReference>
<organism evidence="2 3">
    <name type="scientific">Coniochaeta pulveracea</name>
    <dbReference type="NCBI Taxonomy" id="177199"/>
    <lineage>
        <taxon>Eukaryota</taxon>
        <taxon>Fungi</taxon>
        <taxon>Dikarya</taxon>
        <taxon>Ascomycota</taxon>
        <taxon>Pezizomycotina</taxon>
        <taxon>Sordariomycetes</taxon>
        <taxon>Sordariomycetidae</taxon>
        <taxon>Coniochaetales</taxon>
        <taxon>Coniochaetaceae</taxon>
        <taxon>Coniochaeta</taxon>
    </lineage>
</organism>
<dbReference type="EMBL" id="QVQW01000020">
    <property type="protein sequence ID" value="RKU45502.1"/>
    <property type="molecule type" value="Genomic_DNA"/>
</dbReference>